<dbReference type="InterPro" id="IPR003439">
    <property type="entry name" value="ABC_transporter-like_ATP-bd"/>
</dbReference>
<dbReference type="RefSeq" id="WP_008518706.1">
    <property type="nucleotide sequence ID" value="NZ_ACJM01000021.1"/>
</dbReference>
<dbReference type="PROSITE" id="PS00211">
    <property type="entry name" value="ABC_TRANSPORTER_1"/>
    <property type="match status" value="1"/>
</dbReference>
<proteinExistence type="predicted"/>
<dbReference type="CDD" id="cd03230">
    <property type="entry name" value="ABC_DR_subfamily_A"/>
    <property type="match status" value="1"/>
</dbReference>
<comment type="caution">
    <text evidence="5">The sequence shown here is derived from an EMBL/GenBank/DDBJ whole genome shotgun (WGS) entry which is preliminary data.</text>
</comment>
<dbReference type="STRING" id="555088.DealDRAFT_2877"/>
<protein>
    <submittedName>
        <fullName evidence="5">ABC transporter related protein</fullName>
    </submittedName>
</protein>
<dbReference type="SUPFAM" id="SSF52540">
    <property type="entry name" value="P-loop containing nucleoside triphosphate hydrolases"/>
    <property type="match status" value="1"/>
</dbReference>
<keyword evidence="3" id="KW-0067">ATP-binding</keyword>
<evidence type="ECO:0000313" key="5">
    <source>
        <dbReference type="EMBL" id="EEG76251.1"/>
    </source>
</evidence>
<gene>
    <name evidence="5" type="ORF">DealDRAFT_2877</name>
</gene>
<dbReference type="Pfam" id="PF00005">
    <property type="entry name" value="ABC_tran"/>
    <property type="match status" value="1"/>
</dbReference>
<evidence type="ECO:0000256" key="1">
    <source>
        <dbReference type="ARBA" id="ARBA00022448"/>
    </source>
</evidence>
<keyword evidence="1" id="KW-0813">Transport</keyword>
<dbReference type="PANTHER" id="PTHR42711:SF18">
    <property type="entry name" value="ABC TRANSPORTER, ATP-BINDING PROTEIN"/>
    <property type="match status" value="1"/>
</dbReference>
<dbReference type="InterPro" id="IPR027417">
    <property type="entry name" value="P-loop_NTPase"/>
</dbReference>
<dbReference type="InterPro" id="IPR017871">
    <property type="entry name" value="ABC_transporter-like_CS"/>
</dbReference>
<dbReference type="EMBL" id="ACJM01000021">
    <property type="protein sequence ID" value="EEG76251.1"/>
    <property type="molecule type" value="Genomic_DNA"/>
</dbReference>
<dbReference type="GO" id="GO:0005524">
    <property type="term" value="F:ATP binding"/>
    <property type="evidence" value="ECO:0007669"/>
    <property type="project" value="UniProtKB-KW"/>
</dbReference>
<dbReference type="AlphaFoldDB" id="C0GK68"/>
<dbReference type="Gene3D" id="3.40.50.300">
    <property type="entry name" value="P-loop containing nucleotide triphosphate hydrolases"/>
    <property type="match status" value="1"/>
</dbReference>
<evidence type="ECO:0000313" key="6">
    <source>
        <dbReference type="Proteomes" id="UP000006443"/>
    </source>
</evidence>
<organism evidence="5 6">
    <name type="scientific">Dethiobacter alkaliphilus AHT 1</name>
    <dbReference type="NCBI Taxonomy" id="555088"/>
    <lineage>
        <taxon>Bacteria</taxon>
        <taxon>Bacillati</taxon>
        <taxon>Bacillota</taxon>
        <taxon>Dethiobacteria</taxon>
        <taxon>Dethiobacterales</taxon>
        <taxon>Dethiobacteraceae</taxon>
        <taxon>Dethiobacter</taxon>
    </lineage>
</organism>
<name>C0GK68_DETAL</name>
<keyword evidence="2" id="KW-0547">Nucleotide-binding</keyword>
<reference evidence="5 6" key="1">
    <citation type="submission" date="2009-02" db="EMBL/GenBank/DDBJ databases">
        <title>Sequencing of the draft genome and assembly of Dethiobacter alkaliphilus AHT 1.</title>
        <authorList>
            <consortium name="US DOE Joint Genome Institute (JGI-PGF)"/>
            <person name="Lucas S."/>
            <person name="Copeland A."/>
            <person name="Lapidus A."/>
            <person name="Glavina del Rio T."/>
            <person name="Dalin E."/>
            <person name="Tice H."/>
            <person name="Bruce D."/>
            <person name="Goodwin L."/>
            <person name="Pitluck S."/>
            <person name="Larimer F."/>
            <person name="Land M.L."/>
            <person name="Hauser L."/>
            <person name="Muyzer G."/>
        </authorList>
    </citation>
    <scope>NUCLEOTIDE SEQUENCE [LARGE SCALE GENOMIC DNA]</scope>
    <source>
        <strain evidence="5 6">AHT 1</strain>
    </source>
</reference>
<dbReference type="Proteomes" id="UP000006443">
    <property type="component" value="Unassembled WGS sequence"/>
</dbReference>
<dbReference type="GO" id="GO:0016887">
    <property type="term" value="F:ATP hydrolysis activity"/>
    <property type="evidence" value="ECO:0007669"/>
    <property type="project" value="InterPro"/>
</dbReference>
<evidence type="ECO:0000259" key="4">
    <source>
        <dbReference type="PROSITE" id="PS50893"/>
    </source>
</evidence>
<evidence type="ECO:0000256" key="3">
    <source>
        <dbReference type="ARBA" id="ARBA00022840"/>
    </source>
</evidence>
<dbReference type="OrthoDB" id="1805624at2"/>
<keyword evidence="6" id="KW-1185">Reference proteome</keyword>
<dbReference type="InterPro" id="IPR003593">
    <property type="entry name" value="AAA+_ATPase"/>
</dbReference>
<dbReference type="SMART" id="SM00382">
    <property type="entry name" value="AAA"/>
    <property type="match status" value="1"/>
</dbReference>
<dbReference type="eggNOG" id="COG1131">
    <property type="taxonomic scope" value="Bacteria"/>
</dbReference>
<sequence length="283" mass="32192">MIKVSELQFSYTKQQPFIRDMSFEVGRGEIFGFLGPSGAGKSTLQKILTGILRDYRGSVKVLNTEVKNRSNRFYEELGVDFEFPNLYAKFSGLQNLQYFASLYQRDSHNPQELLQRVGLSEHADKKVAGYSKGMKMRLAFIRAIMHKPSILFLDEPTSGLDPAHARNIKDMILEQKQEGRTIIFTTHNMHDAQELCDRVAFIVDGQIRALDTPQALRTRKSGVEVNYTYREDGQEKAAGTLLSSLHQDPEFRRRLDAGVLTGIHSKEPTLEDVFIELTGRCLQ</sequence>
<evidence type="ECO:0000256" key="2">
    <source>
        <dbReference type="ARBA" id="ARBA00022741"/>
    </source>
</evidence>
<accession>C0GK68</accession>
<dbReference type="PANTHER" id="PTHR42711">
    <property type="entry name" value="ABC TRANSPORTER ATP-BINDING PROTEIN"/>
    <property type="match status" value="1"/>
</dbReference>
<dbReference type="PROSITE" id="PS50893">
    <property type="entry name" value="ABC_TRANSPORTER_2"/>
    <property type="match status" value="1"/>
</dbReference>
<dbReference type="InterPro" id="IPR050763">
    <property type="entry name" value="ABC_transporter_ATP-binding"/>
</dbReference>
<feature type="domain" description="ABC transporter" evidence="4">
    <location>
        <begin position="2"/>
        <end position="229"/>
    </location>
</feature>